<dbReference type="AlphaFoldDB" id="A0A813IDC8"/>
<gene>
    <name evidence="2" type="ORF">PGLA2088_LOCUS8570</name>
</gene>
<name>A0A813IDC8_POLGL</name>
<accession>A0A813IDC8</accession>
<feature type="non-terminal residue" evidence="2">
    <location>
        <position position="483"/>
    </location>
</feature>
<sequence length="483" mass="51818">VCPLKKGDDNVDYWEGDLMYASSASGAANYSTKADKVLEKPQEFMALYEKCYQLRRSELHFIIKRLPQWILTQGFFLGGTSEGAMTVARFDDQRYGEQIIGRFINSFGIEYCYFTPTPNDGKIGGQLDVPTLNIIGTKDQYFGAIDSVAKIVANDPTNGYGEKDLTGNGYKTMVAQKLNVGLVCVLEEGVHSPCNTHDNFLRQLFQHFFTRAASIWELDQIWSGDPTLKGLVEVKQSTTNEDAFTGCNIKQLFVPTMPFPNRMSLREVQALRCIKRGGDVLATAMREEGEIIKKEKAAITAKLDAVRAGSSRNGGKGFQQTTSQRNFYHGDAQREASSDFMPVEGLISGGYEALAVALPVLMIIYAFGASLVAGRPPPCEGGESDETRARMGRPPRPQTSVATLDPWEDTDGPKVPVGAGAMAGAAMLAVYSASGGAGAPGFAVAGGRAAKAATRHAVASRVTARASAKASSGATSSSVAALV</sequence>
<organism evidence="2 3">
    <name type="scientific">Polarella glacialis</name>
    <name type="common">Dinoflagellate</name>
    <dbReference type="NCBI Taxonomy" id="89957"/>
    <lineage>
        <taxon>Eukaryota</taxon>
        <taxon>Sar</taxon>
        <taxon>Alveolata</taxon>
        <taxon>Dinophyceae</taxon>
        <taxon>Suessiales</taxon>
        <taxon>Suessiaceae</taxon>
        <taxon>Polarella</taxon>
    </lineage>
</organism>
<evidence type="ECO:0000313" key="2">
    <source>
        <dbReference type="EMBL" id="CAE8650778.1"/>
    </source>
</evidence>
<feature type="non-terminal residue" evidence="2">
    <location>
        <position position="1"/>
    </location>
</feature>
<feature type="region of interest" description="Disordered" evidence="1">
    <location>
        <begin position="375"/>
        <end position="400"/>
    </location>
</feature>
<reference evidence="2" key="1">
    <citation type="submission" date="2021-02" db="EMBL/GenBank/DDBJ databases">
        <authorList>
            <person name="Dougan E. K."/>
            <person name="Rhodes N."/>
            <person name="Thang M."/>
            <person name="Chan C."/>
        </authorList>
    </citation>
    <scope>NUCLEOTIDE SEQUENCE</scope>
</reference>
<comment type="caution">
    <text evidence="2">The sequence shown here is derived from an EMBL/GenBank/DDBJ whole genome shotgun (WGS) entry which is preliminary data.</text>
</comment>
<proteinExistence type="predicted"/>
<evidence type="ECO:0000313" key="3">
    <source>
        <dbReference type="Proteomes" id="UP000626109"/>
    </source>
</evidence>
<dbReference type="EMBL" id="CAJNNW010009188">
    <property type="protein sequence ID" value="CAE8650778.1"/>
    <property type="molecule type" value="Genomic_DNA"/>
</dbReference>
<protein>
    <submittedName>
        <fullName evidence="2">Uncharacterized protein</fullName>
    </submittedName>
</protein>
<dbReference type="Proteomes" id="UP000626109">
    <property type="component" value="Unassembled WGS sequence"/>
</dbReference>
<evidence type="ECO:0000256" key="1">
    <source>
        <dbReference type="SAM" id="MobiDB-lite"/>
    </source>
</evidence>